<evidence type="ECO:0000313" key="2">
    <source>
        <dbReference type="EMBL" id="KAF7637067.1"/>
    </source>
</evidence>
<protein>
    <submittedName>
        <fullName evidence="2">Uncharacterized protein</fullName>
    </submittedName>
</protein>
<name>A0A8S9ZV81_9BILA</name>
<accession>A0A8S9ZV81</accession>
<keyword evidence="3" id="KW-1185">Reference proteome</keyword>
<dbReference type="AlphaFoldDB" id="A0A8S9ZV81"/>
<dbReference type="EMBL" id="JABEBT010000023">
    <property type="protein sequence ID" value="KAF7637067.1"/>
    <property type="molecule type" value="Genomic_DNA"/>
</dbReference>
<reference evidence="2" key="1">
    <citation type="journal article" date="2020" name="Ecol. Evol.">
        <title>Genome structure and content of the rice root-knot nematode (Meloidogyne graminicola).</title>
        <authorList>
            <person name="Phan N.T."/>
            <person name="Danchin E.G.J."/>
            <person name="Klopp C."/>
            <person name="Perfus-Barbeoch L."/>
            <person name="Kozlowski D.K."/>
            <person name="Koutsovoulos G.D."/>
            <person name="Lopez-Roques C."/>
            <person name="Bouchez O."/>
            <person name="Zahm M."/>
            <person name="Besnard G."/>
            <person name="Bellafiore S."/>
        </authorList>
    </citation>
    <scope>NUCLEOTIDE SEQUENCE</scope>
    <source>
        <strain evidence="2">VN-18</strain>
    </source>
</reference>
<dbReference type="Proteomes" id="UP000605970">
    <property type="component" value="Unassembled WGS sequence"/>
</dbReference>
<sequence>MKKGVKINCQKGTKIKFLKANKNKEGEKKDMYMRGKAIFLINFLLKGRLFYLLNKNLYILSCCGFGFGKMLGFITNP</sequence>
<gene>
    <name evidence="2" type="ORF">Mgra_00003458</name>
</gene>
<keyword evidence="1" id="KW-0472">Membrane</keyword>
<proteinExistence type="predicted"/>
<keyword evidence="1" id="KW-1133">Transmembrane helix</keyword>
<evidence type="ECO:0000313" key="3">
    <source>
        <dbReference type="Proteomes" id="UP000605970"/>
    </source>
</evidence>
<organism evidence="2 3">
    <name type="scientific">Meloidogyne graminicola</name>
    <dbReference type="NCBI Taxonomy" id="189291"/>
    <lineage>
        <taxon>Eukaryota</taxon>
        <taxon>Metazoa</taxon>
        <taxon>Ecdysozoa</taxon>
        <taxon>Nematoda</taxon>
        <taxon>Chromadorea</taxon>
        <taxon>Rhabditida</taxon>
        <taxon>Tylenchina</taxon>
        <taxon>Tylenchomorpha</taxon>
        <taxon>Tylenchoidea</taxon>
        <taxon>Meloidogynidae</taxon>
        <taxon>Meloidogyninae</taxon>
        <taxon>Meloidogyne</taxon>
    </lineage>
</organism>
<evidence type="ECO:0000256" key="1">
    <source>
        <dbReference type="SAM" id="Phobius"/>
    </source>
</evidence>
<feature type="transmembrane region" description="Helical" evidence="1">
    <location>
        <begin position="31"/>
        <end position="51"/>
    </location>
</feature>
<comment type="caution">
    <text evidence="2">The sequence shown here is derived from an EMBL/GenBank/DDBJ whole genome shotgun (WGS) entry which is preliminary data.</text>
</comment>
<keyword evidence="1" id="KW-0812">Transmembrane</keyword>